<gene>
    <name evidence="2" type="ORF">DK847_10130</name>
</gene>
<organism evidence="2 3">
    <name type="scientific">Aestuariivirga litoralis</name>
    <dbReference type="NCBI Taxonomy" id="2650924"/>
    <lineage>
        <taxon>Bacteria</taxon>
        <taxon>Pseudomonadati</taxon>
        <taxon>Pseudomonadota</taxon>
        <taxon>Alphaproteobacteria</taxon>
        <taxon>Hyphomicrobiales</taxon>
        <taxon>Aestuariivirgaceae</taxon>
        <taxon>Aestuariivirga</taxon>
    </lineage>
</organism>
<keyword evidence="3" id="KW-1185">Reference proteome</keyword>
<keyword evidence="1" id="KW-0732">Signal</keyword>
<accession>A0A2W2AT40</accession>
<sequence>MHAPQPPEDTPMNIRLVSCLALFLACQAAPVLAAGCTVPLKIVNIGTDDKPEYKLGINVGLGGGAPRLYEFDTGGPGFWAAYDEKSDPQWWGAARVLSRGDMQTVYTSGNAYLANLVRTRVSLYDPASTSPKSPLCGTGSQQVQVSQITSYTNTLKPGLQKKWDDAMKNGTAPLSGAFWGDFGAALRPGLNTAGTAGVYSVLPQIASQTMSYHRGFIIHVGRPDGSSRPAVKIGLSYNDVMSFTSLVRMNPKCPPQKRKQPNYCLPGWHKWSTVPVTAFSEQQFEARVAVGHGDDRQVFDEIGVTLDTGAPNATLWQLGNVVLDTSFLKNPTLIPGTNPPSYSGDLKDGATVTVQSLAANTVRPRWLPFEAMLTQQAPQKISASAHTDGGGDPAYINTGFWFYTQWDVMFDLDGGTVGFRPAQ</sequence>
<dbReference type="Proteomes" id="UP000248795">
    <property type="component" value="Unassembled WGS sequence"/>
</dbReference>
<reference evidence="3" key="1">
    <citation type="submission" date="2018-06" db="EMBL/GenBank/DDBJ databases">
        <title>Aestuariibacter litoralis strain KCTC 52945T.</title>
        <authorList>
            <person name="Li X."/>
            <person name="Salam N."/>
            <person name="Li J.-L."/>
            <person name="Chen Y.-M."/>
            <person name="Yang Z.-W."/>
            <person name="Zhang L.-Y."/>
            <person name="Han M.-X."/>
            <person name="Xiao M."/>
            <person name="Li W.-J."/>
        </authorList>
    </citation>
    <scope>NUCLEOTIDE SEQUENCE [LARGE SCALE GENOMIC DNA]</scope>
    <source>
        <strain evidence="3">KCTC 52945</strain>
    </source>
</reference>
<name>A0A2W2AT40_9HYPH</name>
<dbReference type="EMBL" id="QKVK01000004">
    <property type="protein sequence ID" value="PZF76822.1"/>
    <property type="molecule type" value="Genomic_DNA"/>
</dbReference>
<comment type="caution">
    <text evidence="2">The sequence shown here is derived from an EMBL/GenBank/DDBJ whole genome shotgun (WGS) entry which is preliminary data.</text>
</comment>
<evidence type="ECO:0000313" key="2">
    <source>
        <dbReference type="EMBL" id="PZF76822.1"/>
    </source>
</evidence>
<proteinExistence type="predicted"/>
<feature type="chain" id="PRO_5015994651" evidence="1">
    <location>
        <begin position="34"/>
        <end position="423"/>
    </location>
</feature>
<evidence type="ECO:0000313" key="3">
    <source>
        <dbReference type="Proteomes" id="UP000248795"/>
    </source>
</evidence>
<evidence type="ECO:0000256" key="1">
    <source>
        <dbReference type="SAM" id="SignalP"/>
    </source>
</evidence>
<feature type="signal peptide" evidence="1">
    <location>
        <begin position="1"/>
        <end position="33"/>
    </location>
</feature>
<dbReference type="AlphaFoldDB" id="A0A2W2AT40"/>
<protein>
    <submittedName>
        <fullName evidence="2">Uncharacterized protein</fullName>
    </submittedName>
</protein>